<accession>A0A031LMQ5</accession>
<keyword evidence="5 10" id="KW-0547">Nucleotide-binding</keyword>
<evidence type="ECO:0000256" key="10">
    <source>
        <dbReference type="HAMAP-Rule" id="MF_02076"/>
    </source>
</evidence>
<dbReference type="SUPFAM" id="SSF50715">
    <property type="entry name" value="Ribosomal protein L25-like"/>
    <property type="match status" value="1"/>
</dbReference>
<dbReference type="EMBL" id="JFZT01000048">
    <property type="protein sequence ID" value="EZQ03175.1"/>
    <property type="molecule type" value="Genomic_DNA"/>
</dbReference>
<keyword evidence="6 10" id="KW-0067">ATP-binding</keyword>
<dbReference type="PRINTS" id="PR00987">
    <property type="entry name" value="TRNASYNTHGLU"/>
</dbReference>
<keyword evidence="11" id="KW-0175">Coiled coil</keyword>
<dbReference type="GO" id="GO:0005829">
    <property type="term" value="C:cytosol"/>
    <property type="evidence" value="ECO:0007669"/>
    <property type="project" value="TreeGrafter"/>
</dbReference>
<evidence type="ECO:0000256" key="7">
    <source>
        <dbReference type="ARBA" id="ARBA00022917"/>
    </source>
</evidence>
<dbReference type="PANTHER" id="PTHR43097:SF5">
    <property type="entry name" value="GLUTAMATE--TRNA LIGASE"/>
    <property type="match status" value="1"/>
</dbReference>
<dbReference type="Gene3D" id="2.40.240.10">
    <property type="entry name" value="Ribosomal Protein L25, Chain P"/>
    <property type="match status" value="1"/>
</dbReference>
<evidence type="ECO:0000256" key="2">
    <source>
        <dbReference type="ARBA" id="ARBA00008927"/>
    </source>
</evidence>
<evidence type="ECO:0000313" key="16">
    <source>
        <dbReference type="Proteomes" id="UP000024332"/>
    </source>
</evidence>
<dbReference type="InterPro" id="IPR011035">
    <property type="entry name" value="Ribosomal_bL25/Gln-tRNA_synth"/>
</dbReference>
<dbReference type="Proteomes" id="UP000024332">
    <property type="component" value="Unassembled WGS sequence"/>
</dbReference>
<proteinExistence type="inferred from homology"/>
<feature type="domain" description="tRNA synthetases class I (E and Q) anti-codon binding" evidence="14">
    <location>
        <begin position="501"/>
        <end position="554"/>
    </location>
</feature>
<comment type="similarity">
    <text evidence="2 10">Belongs to the class-I aminoacyl-tRNA synthetase family. Glutamate--tRNA ligase type 2 subfamily.</text>
</comment>
<keyword evidence="3 10" id="KW-0963">Cytoplasm</keyword>
<dbReference type="EC" id="6.1.1.17" evidence="10"/>
<comment type="catalytic activity">
    <reaction evidence="9 10">
        <text>tRNA(Glu) + L-glutamate + ATP = L-glutamyl-tRNA(Glu) + AMP + diphosphate</text>
        <dbReference type="Rhea" id="RHEA:23540"/>
        <dbReference type="Rhea" id="RHEA-COMP:9663"/>
        <dbReference type="Rhea" id="RHEA-COMP:9680"/>
        <dbReference type="ChEBI" id="CHEBI:29985"/>
        <dbReference type="ChEBI" id="CHEBI:30616"/>
        <dbReference type="ChEBI" id="CHEBI:33019"/>
        <dbReference type="ChEBI" id="CHEBI:78442"/>
        <dbReference type="ChEBI" id="CHEBI:78520"/>
        <dbReference type="ChEBI" id="CHEBI:456215"/>
        <dbReference type="EC" id="6.1.1.17"/>
    </reaction>
</comment>
<dbReference type="InterPro" id="IPR020056">
    <property type="entry name" value="Rbsml_bL25/Gln-tRNA_synth_N"/>
</dbReference>
<feature type="domain" description="Glutamyl/glutaminyl-tRNA synthetase class Ib anti-codon binding" evidence="13">
    <location>
        <begin position="412"/>
        <end position="482"/>
    </location>
</feature>
<evidence type="ECO:0000259" key="12">
    <source>
        <dbReference type="Pfam" id="PF00749"/>
    </source>
</evidence>
<dbReference type="GO" id="GO:0004818">
    <property type="term" value="F:glutamate-tRNA ligase activity"/>
    <property type="evidence" value="ECO:0007669"/>
    <property type="project" value="UniProtKB-UniRule"/>
</dbReference>
<dbReference type="InterPro" id="IPR020058">
    <property type="entry name" value="Glu/Gln-tRNA-synth_Ib_cat-dom"/>
</dbReference>
<dbReference type="InterPro" id="IPR004526">
    <property type="entry name" value="Glu-tRNA-synth_arc/euk"/>
</dbReference>
<comment type="subcellular location">
    <subcellularLocation>
        <location evidence="1 10">Cytoplasm</location>
    </subcellularLocation>
</comment>
<feature type="domain" description="Glutamyl/glutaminyl-tRNA synthetase class Ib catalytic" evidence="12">
    <location>
        <begin position="101"/>
        <end position="409"/>
    </location>
</feature>
<evidence type="ECO:0000256" key="3">
    <source>
        <dbReference type="ARBA" id="ARBA00022490"/>
    </source>
</evidence>
<organism evidence="15 16">
    <name type="scientific">Candidatus Acidianus copahuensis</name>
    <dbReference type="NCBI Taxonomy" id="1160895"/>
    <lineage>
        <taxon>Archaea</taxon>
        <taxon>Thermoproteota</taxon>
        <taxon>Thermoprotei</taxon>
        <taxon>Sulfolobales</taxon>
        <taxon>Sulfolobaceae</taxon>
        <taxon>Acidianus</taxon>
    </lineage>
</organism>
<keyword evidence="8 10" id="KW-0030">Aminoacyl-tRNA synthetase</keyword>
<dbReference type="NCBIfam" id="TIGR00463">
    <property type="entry name" value="gltX_arch"/>
    <property type="match status" value="1"/>
</dbReference>
<dbReference type="InterPro" id="IPR014729">
    <property type="entry name" value="Rossmann-like_a/b/a_fold"/>
</dbReference>
<dbReference type="GO" id="GO:0043604">
    <property type="term" value="P:amide biosynthetic process"/>
    <property type="evidence" value="ECO:0007669"/>
    <property type="project" value="TreeGrafter"/>
</dbReference>
<dbReference type="SUPFAM" id="SSF52374">
    <property type="entry name" value="Nucleotidylyl transferase"/>
    <property type="match status" value="1"/>
</dbReference>
<keyword evidence="7 10" id="KW-0648">Protein biosynthesis</keyword>
<dbReference type="Pfam" id="PF00749">
    <property type="entry name" value="tRNA-synt_1c"/>
    <property type="match status" value="1"/>
</dbReference>
<dbReference type="STRING" id="1160895.CM19_10130"/>
<evidence type="ECO:0000256" key="6">
    <source>
        <dbReference type="ARBA" id="ARBA00022840"/>
    </source>
</evidence>
<evidence type="ECO:0000256" key="4">
    <source>
        <dbReference type="ARBA" id="ARBA00022598"/>
    </source>
</evidence>
<evidence type="ECO:0000256" key="5">
    <source>
        <dbReference type="ARBA" id="ARBA00022741"/>
    </source>
</evidence>
<evidence type="ECO:0000256" key="9">
    <source>
        <dbReference type="ARBA" id="ARBA00048351"/>
    </source>
</evidence>
<comment type="caution">
    <text evidence="15">The sequence shown here is derived from an EMBL/GenBank/DDBJ whole genome shotgun (WGS) entry which is preliminary data.</text>
</comment>
<reference evidence="15 16" key="1">
    <citation type="submission" date="2014-03" db="EMBL/GenBank/DDBJ databases">
        <title>Draft genome sequence of the novel thermoacidophilic archaea Acidianus copahuensis ALE1 strain, isolated from Copahue volcanic area in Neuquen Argentina.</title>
        <authorList>
            <person name="Urbieta M.S."/>
            <person name="Rascovan N."/>
            <person name="Castro C."/>
            <person name="Revale S."/>
            <person name="Giaveno M.A."/>
            <person name="Vazquez M.P."/>
            <person name="Donati E.R."/>
        </authorList>
    </citation>
    <scope>NUCLEOTIDE SEQUENCE [LARGE SCALE GENOMIC DNA]</scope>
    <source>
        <strain evidence="15 16">ALE1</strain>
    </source>
</reference>
<dbReference type="GO" id="GO:0005524">
    <property type="term" value="F:ATP binding"/>
    <property type="evidence" value="ECO:0007669"/>
    <property type="project" value="UniProtKB-UniRule"/>
</dbReference>
<dbReference type="AlphaFoldDB" id="A0A031LMQ5"/>
<comment type="function">
    <text evidence="10">Catalyzes the attachment of glutamate to tRNA(Glu) in a two-step reaction: glutamate is first activated by ATP to form Glu-AMP and then transferred to the acceptor end of tRNA(Glu).</text>
</comment>
<dbReference type="InterPro" id="IPR050132">
    <property type="entry name" value="Gln/Glu-tRNA_Ligase"/>
</dbReference>
<evidence type="ECO:0000256" key="8">
    <source>
        <dbReference type="ARBA" id="ARBA00023146"/>
    </source>
</evidence>
<dbReference type="InterPro" id="IPR000924">
    <property type="entry name" value="Glu/Gln-tRNA-synth"/>
</dbReference>
<dbReference type="InterPro" id="IPR020059">
    <property type="entry name" value="Glu/Gln-tRNA-synth_Ib_codon-bd"/>
</dbReference>
<dbReference type="GO" id="GO:0006424">
    <property type="term" value="P:glutamyl-tRNA aminoacylation"/>
    <property type="evidence" value="ECO:0007669"/>
    <property type="project" value="UniProtKB-UniRule"/>
</dbReference>
<dbReference type="Pfam" id="PF03950">
    <property type="entry name" value="tRNA-synt_1c_C"/>
    <property type="match status" value="1"/>
</dbReference>
<protein>
    <recommendedName>
        <fullName evidence="10">Glutamate--tRNA ligase</fullName>
        <ecNumber evidence="10">6.1.1.17</ecNumber>
    </recommendedName>
    <alternativeName>
        <fullName evidence="10">Glutamyl-tRNA synthetase</fullName>
        <shortName evidence="10">GluRS</shortName>
    </alternativeName>
</protein>
<gene>
    <name evidence="10" type="primary">gltX</name>
    <name evidence="15" type="ORF">CM19_10130</name>
</gene>
<keyword evidence="16" id="KW-1185">Reference proteome</keyword>
<evidence type="ECO:0000256" key="11">
    <source>
        <dbReference type="SAM" id="Coils"/>
    </source>
</evidence>
<evidence type="ECO:0000313" key="15">
    <source>
        <dbReference type="EMBL" id="EZQ03175.1"/>
    </source>
</evidence>
<dbReference type="Gene3D" id="3.40.50.620">
    <property type="entry name" value="HUPs"/>
    <property type="match status" value="1"/>
</dbReference>
<evidence type="ECO:0000259" key="14">
    <source>
        <dbReference type="Pfam" id="PF20974"/>
    </source>
</evidence>
<name>A0A031LMQ5_9CREN</name>
<sequence length="568" mass="65709">MVSLNIDELIYKHALANAIKHNGKASVGPVMSKVIGEYPELRNKAKEITEQVKQIVDRVNSLTLNEQLSELKAKFPEMLEERKEKEEKKSLPPLHVNNIFVTRFAPNPDGPIHLGNVRAAIISSEYAKMYNGKFILRFDDTDPKVKKPIKEAYEWIREDLRWLGLSWQEEFKESSRIERYYEVIRELIRNGHAYIDCCTEEEFKKMKETRNFSLQCFNREKEPSRNEELWDKMLSGGFKEGEAVVRIKTDLNDPDPSKIDWVIARIIDTEANPHPIVGSKYIVWPTYNFATVVDDHDFNVTHIFRAKEHTINAEKQKWIYDYMNWKIPEIMEFGRLKLEGFMMSKSKIKVMLEKGLGKDDPRLPTIAGLRRRGILPETIRELIIEVGLKNSDATISFDNLASINRKNLDPTAKRLMYVESFKELELDIDDQMTAQIPLYPGSKEFRQIKVYPGDRIYVNEQDAKDGKVIRLVELCNVRVQGNKAIFTSTDIESAKKEKASIVQWVKASEAVRVRVIKASGDNLEKKEGFGEKAVANLKEGEVVQFVRYGFVRVDSQNEKETVVIYSHE</sequence>
<feature type="short sequence motif" description="'HIGH' region" evidence="10">
    <location>
        <begin position="106"/>
        <end position="116"/>
    </location>
</feature>
<dbReference type="Pfam" id="PF20974">
    <property type="entry name" value="tRNA-synt_1c_C2"/>
    <property type="match status" value="1"/>
</dbReference>
<feature type="coiled-coil region" evidence="11">
    <location>
        <begin position="38"/>
        <end position="88"/>
    </location>
</feature>
<evidence type="ECO:0000256" key="1">
    <source>
        <dbReference type="ARBA" id="ARBA00004496"/>
    </source>
</evidence>
<dbReference type="NCBIfam" id="NF003169">
    <property type="entry name" value="PRK04156.1"/>
    <property type="match status" value="1"/>
</dbReference>
<evidence type="ECO:0000259" key="13">
    <source>
        <dbReference type="Pfam" id="PF03950"/>
    </source>
</evidence>
<keyword evidence="4 10" id="KW-0436">Ligase</keyword>
<dbReference type="Gene3D" id="2.40.240.100">
    <property type="match status" value="1"/>
</dbReference>
<dbReference type="HAMAP" id="MF_02076">
    <property type="entry name" value="Glu_tRNA_synth_type2"/>
    <property type="match status" value="1"/>
</dbReference>
<dbReference type="PANTHER" id="PTHR43097">
    <property type="entry name" value="GLUTAMINE-TRNA LIGASE"/>
    <property type="match status" value="1"/>
</dbReference>
<dbReference type="InterPro" id="IPR049437">
    <property type="entry name" value="tRNA-synt_1c_C2"/>
</dbReference>